<dbReference type="InterPro" id="IPR001611">
    <property type="entry name" value="Leu-rich_rpt"/>
</dbReference>
<dbReference type="Gene3D" id="3.80.10.10">
    <property type="entry name" value="Ribonuclease Inhibitor"/>
    <property type="match status" value="3"/>
</dbReference>
<dbReference type="Pfam" id="PF00560">
    <property type="entry name" value="LRR_1"/>
    <property type="match status" value="1"/>
</dbReference>
<evidence type="ECO:0000313" key="5">
    <source>
        <dbReference type="Proteomes" id="UP000440578"/>
    </source>
</evidence>
<name>A0A6A4W6K1_AMPAM</name>
<dbReference type="InterPro" id="IPR032675">
    <property type="entry name" value="LRR_dom_sf"/>
</dbReference>
<evidence type="ECO:0000256" key="1">
    <source>
        <dbReference type="ARBA" id="ARBA00022614"/>
    </source>
</evidence>
<protein>
    <submittedName>
        <fullName evidence="4">Leucine-rich repeat-containing protein 40</fullName>
    </submittedName>
</protein>
<dbReference type="OrthoDB" id="676979at2759"/>
<keyword evidence="1" id="KW-0433">Leucine-rich repeat</keyword>
<accession>A0A6A4W6K1</accession>
<dbReference type="AlphaFoldDB" id="A0A6A4W6K1"/>
<dbReference type="Pfam" id="PF13855">
    <property type="entry name" value="LRR_8"/>
    <property type="match status" value="2"/>
</dbReference>
<dbReference type="SMART" id="SM00364">
    <property type="entry name" value="LRR_BAC"/>
    <property type="match status" value="8"/>
</dbReference>
<evidence type="ECO:0000313" key="4">
    <source>
        <dbReference type="EMBL" id="KAF0298642.1"/>
    </source>
</evidence>
<reference evidence="4 5" key="1">
    <citation type="submission" date="2019-07" db="EMBL/GenBank/DDBJ databases">
        <title>Draft genome assembly of a fouling barnacle, Amphibalanus amphitrite (Darwin, 1854): The first reference genome for Thecostraca.</title>
        <authorList>
            <person name="Kim W."/>
        </authorList>
    </citation>
    <scope>NUCLEOTIDE SEQUENCE [LARGE SCALE GENOMIC DNA]</scope>
    <source>
        <strain evidence="4">SNU_AA5</strain>
        <tissue evidence="4">Soma without cirri and trophi</tissue>
    </source>
</reference>
<keyword evidence="2" id="KW-0677">Repeat</keyword>
<dbReference type="InterPro" id="IPR003591">
    <property type="entry name" value="Leu-rich_rpt_typical-subtyp"/>
</dbReference>
<evidence type="ECO:0000256" key="2">
    <source>
        <dbReference type="ARBA" id="ARBA00022737"/>
    </source>
</evidence>
<dbReference type="PROSITE" id="PS51450">
    <property type="entry name" value="LRR"/>
    <property type="match status" value="4"/>
</dbReference>
<dbReference type="FunFam" id="3.80.10.10:FF:000116">
    <property type="entry name" value="Leucine-rich repeat-containing protein 40"/>
    <property type="match status" value="1"/>
</dbReference>
<sequence>MQENTSNPDKRGKALNQERASRGIPTHRTLKPPNSIPKPGAHAAAGKLGSKPTLASKENDSAPRAAPRVGAAGGRPPSSHPASASAAGSKPRTGGARAAAAAQSARTARKPLSASDPSGAGRQPAARPLVKAAAGPRQGRPRPRGMATVGGGAPLFASPGDTSQLHPAIIKAARRSGQLNLSSRELTDVPPKVWRINEIDNEEAKQLTMEMDGGGEERWWDQKPLAKLLLCGNRLTALSDELGLLTHLTTLDVHDNALTSLPESVGQLQSLTRLVVSHNQLRQLPGQLFGVTTLRQLLADHNRLEQLPEQTGDCLDLELLDVSHNCLTSLPPGLGYLHRLTRLAASDNRLTSLPDEIGSMTSAGHHGGGVRHLDLSRNSLTALPASMGQLYQLEVLDLRQNQLTQLPELTDCHALKELHVGFNQIKEMSVELVESLKSVVTLDLSNNKLEALPDEISCLQRLERLDLRNNDLAVPPLRLCLLPLLKSVQLEGNAMRSVRRDLLTRSTQQLLRHFR</sequence>
<feature type="compositionally biased region" description="Low complexity" evidence="3">
    <location>
        <begin position="62"/>
        <end position="106"/>
    </location>
</feature>
<dbReference type="Proteomes" id="UP000440578">
    <property type="component" value="Unassembled WGS sequence"/>
</dbReference>
<dbReference type="EMBL" id="VIIS01001419">
    <property type="protein sequence ID" value="KAF0298642.1"/>
    <property type="molecule type" value="Genomic_DNA"/>
</dbReference>
<dbReference type="GO" id="GO:0005737">
    <property type="term" value="C:cytoplasm"/>
    <property type="evidence" value="ECO:0007669"/>
    <property type="project" value="TreeGrafter"/>
</dbReference>
<organism evidence="4 5">
    <name type="scientific">Amphibalanus amphitrite</name>
    <name type="common">Striped barnacle</name>
    <name type="synonym">Balanus amphitrite</name>
    <dbReference type="NCBI Taxonomy" id="1232801"/>
    <lineage>
        <taxon>Eukaryota</taxon>
        <taxon>Metazoa</taxon>
        <taxon>Ecdysozoa</taxon>
        <taxon>Arthropoda</taxon>
        <taxon>Crustacea</taxon>
        <taxon>Multicrustacea</taxon>
        <taxon>Cirripedia</taxon>
        <taxon>Thoracica</taxon>
        <taxon>Thoracicalcarea</taxon>
        <taxon>Balanomorpha</taxon>
        <taxon>Balanoidea</taxon>
        <taxon>Balanidae</taxon>
        <taxon>Amphibalaninae</taxon>
        <taxon>Amphibalanus</taxon>
    </lineage>
</organism>
<dbReference type="PRINTS" id="PR00019">
    <property type="entry name" value="LEURICHRPT"/>
</dbReference>
<dbReference type="PANTHER" id="PTHR48051">
    <property type="match status" value="1"/>
</dbReference>
<dbReference type="InterPro" id="IPR050216">
    <property type="entry name" value="LRR_domain-containing"/>
</dbReference>
<keyword evidence="5" id="KW-1185">Reference proteome</keyword>
<feature type="region of interest" description="Disordered" evidence="3">
    <location>
        <begin position="1"/>
        <end position="145"/>
    </location>
</feature>
<comment type="caution">
    <text evidence="4">The sequence shown here is derived from an EMBL/GenBank/DDBJ whole genome shotgun (WGS) entry which is preliminary data.</text>
</comment>
<dbReference type="PANTHER" id="PTHR48051:SF1">
    <property type="entry name" value="RAS SUPPRESSOR PROTEIN 1"/>
    <property type="match status" value="1"/>
</dbReference>
<dbReference type="SMART" id="SM00369">
    <property type="entry name" value="LRR_TYP"/>
    <property type="match status" value="10"/>
</dbReference>
<proteinExistence type="predicted"/>
<dbReference type="SUPFAM" id="SSF52058">
    <property type="entry name" value="L domain-like"/>
    <property type="match status" value="1"/>
</dbReference>
<gene>
    <name evidence="4" type="primary">lrrc40_2</name>
    <name evidence="4" type="ORF">FJT64_004013</name>
</gene>
<evidence type="ECO:0000256" key="3">
    <source>
        <dbReference type="SAM" id="MobiDB-lite"/>
    </source>
</evidence>